<dbReference type="AlphaFoldDB" id="A0A2K9NW27"/>
<evidence type="ECO:0000313" key="2">
    <source>
        <dbReference type="Proteomes" id="UP000235584"/>
    </source>
</evidence>
<dbReference type="RefSeq" id="WP_102245013.1">
    <property type="nucleotide sequence ID" value="NZ_CP025704.1"/>
</dbReference>
<proteinExistence type="predicted"/>
<dbReference type="PANTHER" id="PTHR37805">
    <property type="entry name" value="CYTOPLASMIC PROTEIN-RELATED"/>
    <property type="match status" value="1"/>
</dbReference>
<name>A0A2K9NW27_BACTC</name>
<dbReference type="Proteomes" id="UP000235584">
    <property type="component" value="Chromosome"/>
</dbReference>
<accession>A0A2K9NW27</accession>
<dbReference type="KEGG" id="bsto:C0V70_16730"/>
<keyword evidence="2" id="KW-1185">Reference proteome</keyword>
<sequence length="153" mass="17649">MTPNDYLRSLRYLLDISDYKVVEIIKLSGPTVSLDEVRAYFKDEEDPGYIKCSDEMIAHFLDGMVYYKRGKDESKTPPPFELPVTNNVVLKKVKVAFALKEEDMHDAMSRAGFKVGRSEFSALLRKKGHENYRECGDQFLRNFLKGLTLKERG</sequence>
<dbReference type="OrthoDB" id="9788465at2"/>
<evidence type="ECO:0000313" key="1">
    <source>
        <dbReference type="EMBL" id="AUN99722.1"/>
    </source>
</evidence>
<dbReference type="InterPro" id="IPR009921">
    <property type="entry name" value="YehS-like"/>
</dbReference>
<dbReference type="PANTHER" id="PTHR37805:SF1">
    <property type="entry name" value="CYTOPLASMIC PROTEIN"/>
    <property type="match status" value="1"/>
</dbReference>
<dbReference type="EMBL" id="CP025704">
    <property type="protein sequence ID" value="AUN99722.1"/>
    <property type="molecule type" value="Genomic_DNA"/>
</dbReference>
<reference evidence="1 2" key="1">
    <citation type="submission" date="2018-01" db="EMBL/GenBank/DDBJ databases">
        <title>Complete genome sequence of Bacteriovorax stolpii DSM12778.</title>
        <authorList>
            <person name="Tang B."/>
            <person name="Chang J."/>
        </authorList>
    </citation>
    <scope>NUCLEOTIDE SEQUENCE [LARGE SCALE GENOMIC DNA]</scope>
    <source>
        <strain evidence="1 2">DSM 12778</strain>
    </source>
</reference>
<protein>
    <submittedName>
        <fullName evidence="1">DUF1456 domain-containing protein</fullName>
    </submittedName>
</protein>
<gene>
    <name evidence="1" type="ORF">C0V70_16730</name>
</gene>
<organism evidence="1 2">
    <name type="scientific">Bacteriovorax stolpii</name>
    <name type="common">Bdellovibrio stolpii</name>
    <dbReference type="NCBI Taxonomy" id="960"/>
    <lineage>
        <taxon>Bacteria</taxon>
        <taxon>Pseudomonadati</taxon>
        <taxon>Bdellovibrionota</taxon>
        <taxon>Bacteriovoracia</taxon>
        <taxon>Bacteriovoracales</taxon>
        <taxon>Bacteriovoracaceae</taxon>
        <taxon>Bacteriovorax</taxon>
    </lineage>
</organism>
<dbReference type="Pfam" id="PF07308">
    <property type="entry name" value="DUF1456"/>
    <property type="match status" value="2"/>
</dbReference>